<gene>
    <name evidence="1" type="ORF">UY48_C0006G0025</name>
</gene>
<proteinExistence type="predicted"/>
<reference evidence="1 2" key="1">
    <citation type="journal article" date="2015" name="Nature">
        <title>rRNA introns, odd ribosomes, and small enigmatic genomes across a large radiation of phyla.</title>
        <authorList>
            <person name="Brown C.T."/>
            <person name="Hug L.A."/>
            <person name="Thomas B.C."/>
            <person name="Sharon I."/>
            <person name="Castelle C.J."/>
            <person name="Singh A."/>
            <person name="Wilkins M.J."/>
            <person name="Williams K.H."/>
            <person name="Banfield J.F."/>
        </authorList>
    </citation>
    <scope>NUCLEOTIDE SEQUENCE [LARGE SCALE GENOMIC DNA]</scope>
</reference>
<protein>
    <submittedName>
        <fullName evidence="1">Uncharacterized protein</fullName>
    </submittedName>
</protein>
<evidence type="ECO:0000313" key="1">
    <source>
        <dbReference type="EMBL" id="KKW12972.1"/>
    </source>
</evidence>
<dbReference type="AlphaFoldDB" id="A0A0G1YDB3"/>
<name>A0A0G1YDB3_9BACT</name>
<evidence type="ECO:0000313" key="2">
    <source>
        <dbReference type="Proteomes" id="UP000034588"/>
    </source>
</evidence>
<sequence length="67" mass="7598">MPGTPIKAHFNSLSVIGVDQEYPNKNLTFLLLRRYTEARRFKASAITDSFQLVPGTIVFLPSERTSR</sequence>
<dbReference type="Proteomes" id="UP000034588">
    <property type="component" value="Unassembled WGS sequence"/>
</dbReference>
<comment type="caution">
    <text evidence="1">The sequence shown here is derived from an EMBL/GenBank/DDBJ whole genome shotgun (WGS) entry which is preliminary data.</text>
</comment>
<organism evidence="1 2">
    <name type="scientific">Candidatus Gottesmanbacteria bacterium GW2011_GWB1_49_7</name>
    <dbReference type="NCBI Taxonomy" id="1618448"/>
    <lineage>
        <taxon>Bacteria</taxon>
        <taxon>Candidatus Gottesmaniibacteriota</taxon>
    </lineage>
</organism>
<dbReference type="EMBL" id="LCQD01000006">
    <property type="protein sequence ID" value="KKW12972.1"/>
    <property type="molecule type" value="Genomic_DNA"/>
</dbReference>
<accession>A0A0G1YDB3</accession>